<dbReference type="InterPro" id="IPR004089">
    <property type="entry name" value="MCPsignal_dom"/>
</dbReference>
<keyword evidence="3 9" id="KW-1133">Transmembrane helix</keyword>
<dbReference type="SUPFAM" id="SSF58104">
    <property type="entry name" value="Methyl-accepting chemotaxis protein (MCP) signaling domain"/>
    <property type="match status" value="1"/>
</dbReference>
<evidence type="ECO:0008006" key="14">
    <source>
        <dbReference type="Google" id="ProtNLM"/>
    </source>
</evidence>
<feature type="domain" description="Methyl-accepting transducer" evidence="10">
    <location>
        <begin position="267"/>
        <end position="503"/>
    </location>
</feature>
<evidence type="ECO:0000256" key="2">
    <source>
        <dbReference type="ARBA" id="ARBA00022692"/>
    </source>
</evidence>
<evidence type="ECO:0000256" key="9">
    <source>
        <dbReference type="SAM" id="Phobius"/>
    </source>
</evidence>
<dbReference type="PROSITE" id="PS50885">
    <property type="entry name" value="HAMP"/>
    <property type="match status" value="1"/>
</dbReference>
<evidence type="ECO:0000313" key="12">
    <source>
        <dbReference type="EMBL" id="GIU37249.1"/>
    </source>
</evidence>
<organism evidence="12 13">
    <name type="scientific">Shewanella colwelliana</name>
    <name type="common">Alteromonas colwelliana</name>
    <dbReference type="NCBI Taxonomy" id="23"/>
    <lineage>
        <taxon>Bacteria</taxon>
        <taxon>Pseudomonadati</taxon>
        <taxon>Pseudomonadota</taxon>
        <taxon>Gammaproteobacteria</taxon>
        <taxon>Alteromonadales</taxon>
        <taxon>Shewanellaceae</taxon>
        <taxon>Shewanella</taxon>
    </lineage>
</organism>
<accession>A0ABQ4NVT8</accession>
<dbReference type="Pfam" id="PF00015">
    <property type="entry name" value="MCPsignal"/>
    <property type="match status" value="1"/>
</dbReference>
<keyword evidence="5 7" id="KW-0807">Transducer</keyword>
<evidence type="ECO:0000259" key="10">
    <source>
        <dbReference type="PROSITE" id="PS50111"/>
    </source>
</evidence>
<name>A0ABQ4NVT8_SHECO</name>
<evidence type="ECO:0000256" key="7">
    <source>
        <dbReference type="PROSITE-ProRule" id="PRU00284"/>
    </source>
</evidence>
<dbReference type="SMART" id="SM00304">
    <property type="entry name" value="HAMP"/>
    <property type="match status" value="1"/>
</dbReference>
<reference evidence="12 13" key="1">
    <citation type="submission" date="2021-05" db="EMBL/GenBank/DDBJ databases">
        <title>Molecular characterization for Shewanella algae harboring chromosomal blaOXA-55-like strains isolated from clinical and environment sample.</title>
        <authorList>
            <person name="Ohama Y."/>
            <person name="Aoki K."/>
            <person name="Harada S."/>
            <person name="Moriya K."/>
            <person name="Ishii Y."/>
            <person name="Tateda K."/>
        </authorList>
    </citation>
    <scope>NUCLEOTIDE SEQUENCE [LARGE SCALE GENOMIC DNA]</scope>
    <source>
        <strain evidence="12 13">MBTL60-118</strain>
    </source>
</reference>
<dbReference type="CDD" id="cd06225">
    <property type="entry name" value="HAMP"/>
    <property type="match status" value="1"/>
</dbReference>
<dbReference type="Proteomes" id="UP000773469">
    <property type="component" value="Unassembled WGS sequence"/>
</dbReference>
<dbReference type="SMART" id="SM00283">
    <property type="entry name" value="MA"/>
    <property type="match status" value="1"/>
</dbReference>
<comment type="subcellular location">
    <subcellularLocation>
        <location evidence="1">Membrane</location>
        <topology evidence="1">Multi-pass membrane protein</topology>
    </subcellularLocation>
</comment>
<evidence type="ECO:0000256" key="5">
    <source>
        <dbReference type="ARBA" id="ARBA00023224"/>
    </source>
</evidence>
<sequence length="539" mass="58747">MQWFNNISIFKKIGAVFVLSVLIFAVTLGISLVSINKNRATLSFMEDKVYQRVELANQNVIFIQRLDELYTQSVSFADEDLLDNAGETHASLATNIELLQGLDEPNASSLKQLMVQVQAYNQLTLSLAKGMLEGTIDMSNIGEISKKKSQAYDSALNQIKSYQADKVQQFKSTIQEAGDRSEQSLWLMLSIGCVLLMIMAIVTIVIAKAISQSAKSVALSLSELADGKGDLSHQLAVHGSDELGQVSSHFNRFLNLLAESIRRVVNVTDPLLDSAHALRDKMEVASNATQTQSRDAENVQRSMEEMRHSVTDISQSANQAAQAAQVAEQEAQDGMVVVQRTIDISQELNREIALASKAINELATDTESVSSILNVITSIAEQTNLLALNAAIEAARAGEQGRGFAVVADEVRALASKTAEATKEIREVLTRLKSAAESSVTTMDNAMNRSSKNEDNAQNTGRALDSIQQQIVRINGMNTQIASATDEQSLVASQVVESVVEMNASFEQTLQILVQVQDVSENMSNFADDLKHATSQFKL</sequence>
<evidence type="ECO:0000313" key="13">
    <source>
        <dbReference type="Proteomes" id="UP000773469"/>
    </source>
</evidence>
<comment type="similarity">
    <text evidence="6">Belongs to the methyl-accepting chemotaxis (MCP) protein family.</text>
</comment>
<dbReference type="PROSITE" id="PS50111">
    <property type="entry name" value="CHEMOTAXIS_TRANSDUC_2"/>
    <property type="match status" value="1"/>
</dbReference>
<evidence type="ECO:0000259" key="11">
    <source>
        <dbReference type="PROSITE" id="PS50885"/>
    </source>
</evidence>
<feature type="domain" description="HAMP" evidence="11">
    <location>
        <begin position="208"/>
        <end position="262"/>
    </location>
</feature>
<evidence type="ECO:0000256" key="1">
    <source>
        <dbReference type="ARBA" id="ARBA00004141"/>
    </source>
</evidence>
<dbReference type="Pfam" id="PF00672">
    <property type="entry name" value="HAMP"/>
    <property type="match status" value="1"/>
</dbReference>
<dbReference type="Gene3D" id="1.10.287.950">
    <property type="entry name" value="Methyl-accepting chemotaxis protein"/>
    <property type="match status" value="1"/>
</dbReference>
<gene>
    <name evidence="12" type="ORF">TUM3794_07610</name>
</gene>
<keyword evidence="2 9" id="KW-0812">Transmembrane</keyword>
<evidence type="ECO:0000256" key="4">
    <source>
        <dbReference type="ARBA" id="ARBA00023136"/>
    </source>
</evidence>
<comment type="caution">
    <text evidence="12">The sequence shown here is derived from an EMBL/GenBank/DDBJ whole genome shotgun (WGS) entry which is preliminary data.</text>
</comment>
<dbReference type="InterPro" id="IPR003660">
    <property type="entry name" value="HAMP_dom"/>
</dbReference>
<feature type="transmembrane region" description="Helical" evidence="9">
    <location>
        <begin position="13"/>
        <end position="35"/>
    </location>
</feature>
<evidence type="ECO:0000256" key="8">
    <source>
        <dbReference type="SAM" id="MobiDB-lite"/>
    </source>
</evidence>
<dbReference type="PANTHER" id="PTHR32089">
    <property type="entry name" value="METHYL-ACCEPTING CHEMOTAXIS PROTEIN MCPB"/>
    <property type="match status" value="1"/>
</dbReference>
<dbReference type="RefSeq" id="WP_220756397.1">
    <property type="nucleotide sequence ID" value="NZ_BPEU01000005.1"/>
</dbReference>
<feature type="transmembrane region" description="Helical" evidence="9">
    <location>
        <begin position="185"/>
        <end position="207"/>
    </location>
</feature>
<keyword evidence="13" id="KW-1185">Reference proteome</keyword>
<protein>
    <recommendedName>
        <fullName evidence="14">Chemotaxis protein</fullName>
    </recommendedName>
</protein>
<dbReference type="PANTHER" id="PTHR32089:SF119">
    <property type="entry name" value="METHYL-ACCEPTING CHEMOTAXIS PROTEIN CTPL"/>
    <property type="match status" value="1"/>
</dbReference>
<keyword evidence="4 9" id="KW-0472">Membrane</keyword>
<evidence type="ECO:0000256" key="3">
    <source>
        <dbReference type="ARBA" id="ARBA00022989"/>
    </source>
</evidence>
<feature type="region of interest" description="Disordered" evidence="8">
    <location>
        <begin position="439"/>
        <end position="460"/>
    </location>
</feature>
<dbReference type="EMBL" id="BPEU01000005">
    <property type="protein sequence ID" value="GIU37249.1"/>
    <property type="molecule type" value="Genomic_DNA"/>
</dbReference>
<proteinExistence type="inferred from homology"/>
<evidence type="ECO:0000256" key="6">
    <source>
        <dbReference type="ARBA" id="ARBA00029447"/>
    </source>
</evidence>